<accession>A0A7R9LKZ8</accession>
<organism evidence="1">
    <name type="scientific">Oppiella nova</name>
    <dbReference type="NCBI Taxonomy" id="334625"/>
    <lineage>
        <taxon>Eukaryota</taxon>
        <taxon>Metazoa</taxon>
        <taxon>Ecdysozoa</taxon>
        <taxon>Arthropoda</taxon>
        <taxon>Chelicerata</taxon>
        <taxon>Arachnida</taxon>
        <taxon>Acari</taxon>
        <taxon>Acariformes</taxon>
        <taxon>Sarcoptiformes</taxon>
        <taxon>Oribatida</taxon>
        <taxon>Brachypylina</taxon>
        <taxon>Oppioidea</taxon>
        <taxon>Oppiidae</taxon>
        <taxon>Oppiella</taxon>
    </lineage>
</organism>
<gene>
    <name evidence="1" type="ORF">ONB1V03_LOCUS3576</name>
</gene>
<keyword evidence="2" id="KW-1185">Reference proteome</keyword>
<sequence length="158" mass="16987">MGSQSRDNQGSRLGPRSWRTPLESLCPMAVMGGAPGVLGEGERESVRALNESHQYLMNYFPPKAGDADISLTVRVECKKAQPKEVMMPNNVGRGRGAGRGAYGFPAAYASYAGRGGYPGYPGFGYPFAGMNLNHIQGICIPLDQTSLLNSHMHALQQL</sequence>
<dbReference type="Proteomes" id="UP000728032">
    <property type="component" value="Unassembled WGS sequence"/>
</dbReference>
<dbReference type="OrthoDB" id="1875751at2759"/>
<evidence type="ECO:0000313" key="1">
    <source>
        <dbReference type="EMBL" id="CAD7642408.1"/>
    </source>
</evidence>
<name>A0A7R9LKZ8_9ACAR</name>
<reference evidence="1" key="1">
    <citation type="submission" date="2020-11" db="EMBL/GenBank/DDBJ databases">
        <authorList>
            <person name="Tran Van P."/>
        </authorList>
    </citation>
    <scope>NUCLEOTIDE SEQUENCE</scope>
</reference>
<proteinExistence type="predicted"/>
<dbReference type="EMBL" id="OC915904">
    <property type="protein sequence ID" value="CAD7642408.1"/>
    <property type="molecule type" value="Genomic_DNA"/>
</dbReference>
<dbReference type="EMBL" id="CAJPVJ010001079">
    <property type="protein sequence ID" value="CAG2164016.1"/>
    <property type="molecule type" value="Genomic_DNA"/>
</dbReference>
<dbReference type="AlphaFoldDB" id="A0A7R9LKZ8"/>
<evidence type="ECO:0000313" key="2">
    <source>
        <dbReference type="Proteomes" id="UP000728032"/>
    </source>
</evidence>
<protein>
    <submittedName>
        <fullName evidence="1">Uncharacterized protein</fullName>
    </submittedName>
</protein>